<dbReference type="Pfam" id="PF08191">
    <property type="entry name" value="LRR_adjacent"/>
    <property type="match status" value="1"/>
</dbReference>
<dbReference type="PROSITE" id="PS51450">
    <property type="entry name" value="LRR"/>
    <property type="match status" value="5"/>
</dbReference>
<keyword evidence="8" id="KW-1185">Reference proteome</keyword>
<dbReference type="Gene3D" id="3.80.10.10">
    <property type="entry name" value="Ribonuclease Inhibitor"/>
    <property type="match status" value="1"/>
</dbReference>
<dbReference type="InterPro" id="IPR014756">
    <property type="entry name" value="Ig_E-set"/>
</dbReference>
<dbReference type="SMART" id="SM00369">
    <property type="entry name" value="LRR_TYP"/>
    <property type="match status" value="4"/>
</dbReference>
<protein>
    <submittedName>
        <fullName evidence="7">DUF5011 domain-containing protein</fullName>
    </submittedName>
</protein>
<dbReference type="Proteomes" id="UP001299068">
    <property type="component" value="Unassembled WGS sequence"/>
</dbReference>
<proteinExistence type="inferred from homology"/>
<dbReference type="InterPro" id="IPR032675">
    <property type="entry name" value="LRR_dom_sf"/>
</dbReference>
<dbReference type="InterPro" id="IPR003591">
    <property type="entry name" value="Leu-rich_rpt_typical-subtyp"/>
</dbReference>
<evidence type="ECO:0000313" key="8">
    <source>
        <dbReference type="Proteomes" id="UP001299068"/>
    </source>
</evidence>
<dbReference type="Gene3D" id="2.60.40.10">
    <property type="entry name" value="Immunoglobulins"/>
    <property type="match status" value="2"/>
</dbReference>
<organism evidence="7 8">
    <name type="scientific">Clostridium sardiniense</name>
    <name type="common">Clostridium absonum</name>
    <dbReference type="NCBI Taxonomy" id="29369"/>
    <lineage>
        <taxon>Bacteria</taxon>
        <taxon>Bacillati</taxon>
        <taxon>Bacillota</taxon>
        <taxon>Clostridia</taxon>
        <taxon>Eubacteriales</taxon>
        <taxon>Clostridiaceae</taxon>
        <taxon>Clostridium</taxon>
    </lineage>
</organism>
<name>A0ABS7L370_CLOSR</name>
<reference evidence="7 8" key="1">
    <citation type="journal article" date="2021" name="Cell Host Microbe">
        <title>in vivo commensal control of Clostridioides difficile virulence.</title>
        <authorList>
            <person name="Girinathan B.P."/>
            <person name="Dibenedetto N."/>
            <person name="Worley J.N."/>
            <person name="Peltier J."/>
            <person name="Arrieta-Ortiz M.L."/>
            <person name="Rupa Christinal Immanuel S."/>
            <person name="Lavin R."/>
            <person name="Delaney M.L."/>
            <person name="Cummins C."/>
            <person name="Hoffmann M."/>
            <person name="Luo Y."/>
            <person name="Gonzalez-Escalona N."/>
            <person name="Allard M."/>
            <person name="Onderdonk A.B."/>
            <person name="Gerber G.K."/>
            <person name="Sonenshein A.L."/>
            <person name="Baliga N."/>
            <person name="Dupuy B."/>
            <person name="Bry L."/>
        </authorList>
    </citation>
    <scope>NUCLEOTIDE SEQUENCE [LARGE SCALE GENOMIC DNA]</scope>
    <source>
        <strain evidence="7 8">DSM 599</strain>
    </source>
</reference>
<evidence type="ECO:0000313" key="7">
    <source>
        <dbReference type="EMBL" id="MBY0757485.1"/>
    </source>
</evidence>
<dbReference type="SUPFAM" id="SSF81296">
    <property type="entry name" value="E set domains"/>
    <property type="match status" value="1"/>
</dbReference>
<dbReference type="Pfam" id="PF12799">
    <property type="entry name" value="LRR_4"/>
    <property type="match status" value="2"/>
</dbReference>
<evidence type="ECO:0000256" key="4">
    <source>
        <dbReference type="ARBA" id="ARBA00022737"/>
    </source>
</evidence>
<dbReference type="InterPro" id="IPR032179">
    <property type="entry name" value="Cry22Aa_Ig-like"/>
</dbReference>
<dbReference type="RefSeq" id="WP_221862657.1">
    <property type="nucleotide sequence ID" value="NZ_JAIKTU010000037.1"/>
</dbReference>
<gene>
    <name evidence="7" type="ORF">K5V21_18975</name>
</gene>
<dbReference type="EMBL" id="JAIKTU010000037">
    <property type="protein sequence ID" value="MBY0757485.1"/>
    <property type="molecule type" value="Genomic_DNA"/>
</dbReference>
<dbReference type="InterPro" id="IPR012569">
    <property type="entry name" value="Inl_IR"/>
</dbReference>
<keyword evidence="4" id="KW-0677">Repeat</keyword>
<accession>A0ABS7L370</accession>
<evidence type="ECO:0000256" key="3">
    <source>
        <dbReference type="ARBA" id="ARBA00022729"/>
    </source>
</evidence>
<evidence type="ECO:0000256" key="2">
    <source>
        <dbReference type="ARBA" id="ARBA00022614"/>
    </source>
</evidence>
<dbReference type="InterPro" id="IPR001611">
    <property type="entry name" value="Leu-rich_rpt"/>
</dbReference>
<comment type="similarity">
    <text evidence="1">Belongs to the internalin family.</text>
</comment>
<comment type="caution">
    <text evidence="7">The sequence shown here is derived from an EMBL/GenBank/DDBJ whole genome shotgun (WGS) entry which is preliminary data.</text>
</comment>
<evidence type="ECO:0000259" key="5">
    <source>
        <dbReference type="Pfam" id="PF08191"/>
    </source>
</evidence>
<dbReference type="InterPro" id="IPR025875">
    <property type="entry name" value="Leu-rich_rpt_4"/>
</dbReference>
<dbReference type="InterPro" id="IPR013783">
    <property type="entry name" value="Ig-like_fold"/>
</dbReference>
<feature type="domain" description="Pesticidal crystal protein Cry22Aa Ig-like" evidence="6">
    <location>
        <begin position="387"/>
        <end position="457"/>
    </location>
</feature>
<dbReference type="PANTHER" id="PTHR46652:SF3">
    <property type="entry name" value="LEUCINE-RICH REPEAT-CONTAINING PROTEIN 9"/>
    <property type="match status" value="1"/>
</dbReference>
<dbReference type="Pfam" id="PF16403">
    <property type="entry name" value="Bact_surface_Ig-like"/>
    <property type="match status" value="2"/>
</dbReference>
<feature type="non-terminal residue" evidence="7">
    <location>
        <position position="467"/>
    </location>
</feature>
<feature type="domain" description="Pesticidal crystal protein Cry22Aa Ig-like" evidence="6">
    <location>
        <begin position="312"/>
        <end position="379"/>
    </location>
</feature>
<dbReference type="InterPro" id="IPR050836">
    <property type="entry name" value="SDS22/Internalin_LRR"/>
</dbReference>
<dbReference type="PANTHER" id="PTHR46652">
    <property type="entry name" value="LEUCINE-RICH REPEAT AND IQ DOMAIN-CONTAINING PROTEIN 1-RELATED"/>
    <property type="match status" value="1"/>
</dbReference>
<evidence type="ECO:0000256" key="1">
    <source>
        <dbReference type="ARBA" id="ARBA00009432"/>
    </source>
</evidence>
<dbReference type="SUPFAM" id="SSF52058">
    <property type="entry name" value="L domain-like"/>
    <property type="match status" value="1"/>
</dbReference>
<dbReference type="SMART" id="SM00365">
    <property type="entry name" value="LRR_SD22"/>
    <property type="match status" value="4"/>
</dbReference>
<keyword evidence="2" id="KW-0433">Leucine-rich repeat</keyword>
<dbReference type="InterPro" id="IPR014755">
    <property type="entry name" value="Cu-Rt/internalin_Ig-like"/>
</dbReference>
<sequence>MNRKKIKMIIMVVIITSTIGINKVKVFADVNTETNNINREYSNLKEVVDIPDENLKIAINKQLGQSESDNITKEQLKGILSLNLVGLNISNLEGIQYCSNLTSLNLRRNNVSDISQVKDLVNLTILNLQTNKISDISYIKNLTKLKTLSLMSNNIKDISVLSGLTQLSYLNLGDNKIKDIDSISNLKKLTTLTLSQNNISNITSLVGLSNLKALTLEKQIISLDEVVGYGTVEIKNNIIDIDGSVVTPKHISDAGKYDLNTKKIKWINIYASTTRTYTFDKEIKIGNALCNFSGQVSQPIRYENTVPVITAENKIIKAGSKFDLMVGVSATDKEDGNVTKDIKVIENTVNTNKPGTYKVVYEVTDSQGAKTRKTIIVTVVSNDKPVISGADNVSITEGTAFDSMAGVTAVDTEDGNITKDIKVSGSVDTNKPGKYEVTYTVTDSDGNTITVKRVVTVNPKMVEINNA</sequence>
<feature type="domain" description="Internalin Ig-like inter-repeat region" evidence="5">
    <location>
        <begin position="243"/>
        <end position="300"/>
    </location>
</feature>
<dbReference type="Gene3D" id="2.60.40.1220">
    <property type="match status" value="1"/>
</dbReference>
<keyword evidence="3" id="KW-0732">Signal</keyword>
<evidence type="ECO:0000259" key="6">
    <source>
        <dbReference type="Pfam" id="PF16403"/>
    </source>
</evidence>